<dbReference type="AlphaFoldDB" id="A0A4Y2EGR5"/>
<protein>
    <submittedName>
        <fullName evidence="1">Uncharacterized protein</fullName>
    </submittedName>
</protein>
<accession>A0A4Y2EGR5</accession>
<comment type="caution">
    <text evidence="1">The sequence shown here is derived from an EMBL/GenBank/DDBJ whole genome shotgun (WGS) entry which is preliminary data.</text>
</comment>
<evidence type="ECO:0000313" key="1">
    <source>
        <dbReference type="EMBL" id="GBM27997.1"/>
    </source>
</evidence>
<sequence length="130" mass="14467">MDLAYPFCLVMKPPLPVSSYLGKQENTQSRRSFSEHRSRAPFLTNTLGPTCGVGEAVLSPQLTTCSETISFLCRPFLRFAPTRRLFPKIYDRHPSCCLAINLYSLPNDSLHFKDTPCGFGSEISLTGESS</sequence>
<dbReference type="Proteomes" id="UP000499080">
    <property type="component" value="Unassembled WGS sequence"/>
</dbReference>
<keyword evidence="2" id="KW-1185">Reference proteome</keyword>
<evidence type="ECO:0000313" key="2">
    <source>
        <dbReference type="Proteomes" id="UP000499080"/>
    </source>
</evidence>
<dbReference type="EMBL" id="BGPR01000600">
    <property type="protein sequence ID" value="GBM27997.1"/>
    <property type="molecule type" value="Genomic_DNA"/>
</dbReference>
<organism evidence="1 2">
    <name type="scientific">Araneus ventricosus</name>
    <name type="common">Orbweaver spider</name>
    <name type="synonym">Epeira ventricosa</name>
    <dbReference type="NCBI Taxonomy" id="182803"/>
    <lineage>
        <taxon>Eukaryota</taxon>
        <taxon>Metazoa</taxon>
        <taxon>Ecdysozoa</taxon>
        <taxon>Arthropoda</taxon>
        <taxon>Chelicerata</taxon>
        <taxon>Arachnida</taxon>
        <taxon>Araneae</taxon>
        <taxon>Araneomorphae</taxon>
        <taxon>Entelegynae</taxon>
        <taxon>Araneoidea</taxon>
        <taxon>Araneidae</taxon>
        <taxon>Araneus</taxon>
    </lineage>
</organism>
<reference evidence="1 2" key="1">
    <citation type="journal article" date="2019" name="Sci. Rep.">
        <title>Orb-weaving spider Araneus ventricosus genome elucidates the spidroin gene catalogue.</title>
        <authorList>
            <person name="Kono N."/>
            <person name="Nakamura H."/>
            <person name="Ohtoshi R."/>
            <person name="Moran D.A.P."/>
            <person name="Shinohara A."/>
            <person name="Yoshida Y."/>
            <person name="Fujiwara M."/>
            <person name="Mori M."/>
            <person name="Tomita M."/>
            <person name="Arakawa K."/>
        </authorList>
    </citation>
    <scope>NUCLEOTIDE SEQUENCE [LARGE SCALE GENOMIC DNA]</scope>
</reference>
<proteinExistence type="predicted"/>
<name>A0A4Y2EGR5_ARAVE</name>
<gene>
    <name evidence="1" type="ORF">AVEN_217897_1</name>
</gene>